<dbReference type="EMBL" id="JAQOSO010000114">
    <property type="protein sequence ID" value="MDJ1176839.1"/>
    <property type="molecule type" value="Genomic_DNA"/>
</dbReference>
<accession>A0ABT7BE23</accession>
<protein>
    <submittedName>
        <fullName evidence="1">Papain-like cysteine protease family protein</fullName>
    </submittedName>
</protein>
<dbReference type="Proteomes" id="UP001235849">
    <property type="component" value="Unassembled WGS sequence"/>
</dbReference>
<comment type="caution">
    <text evidence="1">The sequence shown here is derived from an EMBL/GenBank/DDBJ whole genome shotgun (WGS) entry which is preliminary data.</text>
</comment>
<reference evidence="1 2" key="1">
    <citation type="submission" date="2023-01" db="EMBL/GenBank/DDBJ databases">
        <title>Novel diversity within Roseofilum (Cyanobacteria; Desertifilaceae) from marine benthic mats with descriptions of four novel species.</title>
        <authorList>
            <person name="Wang Y."/>
            <person name="Berthold D.E."/>
            <person name="Hu J."/>
            <person name="Lefler F.W."/>
            <person name="Laughinghouse H.D. IV."/>
        </authorList>
    </citation>
    <scope>NUCLEOTIDE SEQUENCE [LARGE SCALE GENOMIC DNA]</scope>
    <source>
        <strain evidence="1 2">BLCC-M114</strain>
    </source>
</reference>
<dbReference type="RefSeq" id="WP_283769109.1">
    <property type="nucleotide sequence ID" value="NZ_JAQOSO010000114.1"/>
</dbReference>
<dbReference type="Gene3D" id="3.90.70.10">
    <property type="entry name" value="Cysteine proteinases"/>
    <property type="match status" value="1"/>
</dbReference>
<sequence length="164" mass="18120">MHPAWAGAGGNWPAIDEVVDARVVRQESEFSCAAACAQMLLRERGIDVTQAIIEQVTGVPIAPGMLASALNQFDPDPSGQWKGGFLDLPGATEWQVVEILNNTGLWAAVFWEIGARIGHMVIVEGLARSGYILILDPWEGTRYRMKKEDFLQYWNLTGVYWSLG</sequence>
<organism evidence="1 2">
    <name type="scientific">Roseofilum capinflatum BLCC-M114</name>
    <dbReference type="NCBI Taxonomy" id="3022440"/>
    <lineage>
        <taxon>Bacteria</taxon>
        <taxon>Bacillati</taxon>
        <taxon>Cyanobacteriota</taxon>
        <taxon>Cyanophyceae</taxon>
        <taxon>Desertifilales</taxon>
        <taxon>Desertifilaceae</taxon>
        <taxon>Roseofilum</taxon>
        <taxon>Roseofilum capinflatum</taxon>
    </lineage>
</organism>
<keyword evidence="2" id="KW-1185">Reference proteome</keyword>
<evidence type="ECO:0000313" key="1">
    <source>
        <dbReference type="EMBL" id="MDJ1176839.1"/>
    </source>
</evidence>
<name>A0ABT7BE23_9CYAN</name>
<dbReference type="InterPro" id="IPR022118">
    <property type="entry name" value="Peptidase_C70_AvrRpt2"/>
</dbReference>
<evidence type="ECO:0000313" key="2">
    <source>
        <dbReference type="Proteomes" id="UP001235849"/>
    </source>
</evidence>
<dbReference type="Pfam" id="PF12385">
    <property type="entry name" value="Peptidase_C70"/>
    <property type="match status" value="1"/>
</dbReference>
<gene>
    <name evidence="1" type="ORF">PMG25_22370</name>
</gene>
<proteinExistence type="predicted"/>